<evidence type="ECO:0000256" key="1">
    <source>
        <dbReference type="ARBA" id="ARBA00004844"/>
    </source>
</evidence>
<feature type="domain" description="MGS-like" evidence="11">
    <location>
        <begin position="1"/>
        <end position="145"/>
    </location>
</feature>
<keyword evidence="13" id="KW-1185">Reference proteome</keyword>
<evidence type="ECO:0000256" key="6">
    <source>
        <dbReference type="ARBA" id="ARBA00022801"/>
    </source>
</evidence>
<sequence length="510" mass="55131">MKKRALVSVSNKEGLVPFAATLVEEGFEIVSTGGTSKVLQEAGIAVTNISDVTGFPEIMDGRVKTLHPNIHGGLLAVRDDANHMQQLHEHEITPINLVVVNLYPFKETIAKKDTTVAEAIENIDIGGPSMLRSAAKNHRYVTVVVDPADYETVAAEVKSGAVSLETKQRLAAKTFRHTAAYDALIATYLTNLTEDPDPESITLTYEKKQALRYGENPHQKATFYEAPFGATQSITKAKQLHGKELSYNNINDANAALRIVKEFTEPTVVAVKHMNPCGVGTGSTTFDAFQKAFAADPISIFGGIIACNTTVDEQTAQKMSDIFLEMIIAPDFAPEALALLTKKKNIRLLTVGVEQALQPERQLTTVSGGLLLQDEDILGFDDAVLNVVTKRQPTPQEWEDLKLAWKVVKHVKSNAIVLVKDNMTIGVGAGQMNRVGAAEIAIAQAGEKARNSALGSDAFFPMDDTVEAAAKAGVTAIIQPGGSIKDEDSIKKADEYGITMVLTGIRHFKH</sequence>
<dbReference type="FunFam" id="3.40.140.20:FF:000001">
    <property type="entry name" value="Bifunctional purine biosynthesis protein PurH"/>
    <property type="match status" value="1"/>
</dbReference>
<comment type="catalytic activity">
    <reaction evidence="8 10">
        <text>(6R)-10-formyltetrahydrofolate + 5-amino-1-(5-phospho-beta-D-ribosyl)imidazole-4-carboxamide = 5-formamido-1-(5-phospho-D-ribosyl)imidazole-4-carboxamide + (6S)-5,6,7,8-tetrahydrofolate</text>
        <dbReference type="Rhea" id="RHEA:22192"/>
        <dbReference type="ChEBI" id="CHEBI:57453"/>
        <dbReference type="ChEBI" id="CHEBI:58467"/>
        <dbReference type="ChEBI" id="CHEBI:58475"/>
        <dbReference type="ChEBI" id="CHEBI:195366"/>
        <dbReference type="EC" id="2.1.2.3"/>
    </reaction>
</comment>
<comment type="pathway">
    <text evidence="2 10">Purine metabolism; IMP biosynthesis via de novo pathway; 5-formamido-1-(5-phospho-D-ribosyl)imidazole-4-carboxamide from 5-amino-1-(5-phospho-D-ribosyl)imidazole-4-carboxamide (10-formyl THF route): step 1/1.</text>
</comment>
<dbReference type="InterPro" id="IPR036914">
    <property type="entry name" value="MGS-like_dom_sf"/>
</dbReference>
<dbReference type="GO" id="GO:0006189">
    <property type="term" value="P:'de novo' IMP biosynthetic process"/>
    <property type="evidence" value="ECO:0007669"/>
    <property type="project" value="UniProtKB-UniRule"/>
</dbReference>
<dbReference type="CDD" id="cd01421">
    <property type="entry name" value="IMPCH"/>
    <property type="match status" value="1"/>
</dbReference>
<dbReference type="NCBIfam" id="NF002049">
    <property type="entry name" value="PRK00881.1"/>
    <property type="match status" value="1"/>
</dbReference>
<evidence type="ECO:0000313" key="12">
    <source>
        <dbReference type="EMBL" id="EIT84890.1"/>
    </source>
</evidence>
<evidence type="ECO:0000256" key="3">
    <source>
        <dbReference type="ARBA" id="ARBA00007667"/>
    </source>
</evidence>
<organism evidence="12 13">
    <name type="scientific">Fictibacillus macauensis ZFHKF-1</name>
    <dbReference type="NCBI Taxonomy" id="1196324"/>
    <lineage>
        <taxon>Bacteria</taxon>
        <taxon>Bacillati</taxon>
        <taxon>Bacillota</taxon>
        <taxon>Bacilli</taxon>
        <taxon>Bacillales</taxon>
        <taxon>Fictibacillaceae</taxon>
        <taxon>Fictibacillus</taxon>
    </lineage>
</organism>
<dbReference type="InterPro" id="IPR016193">
    <property type="entry name" value="Cytidine_deaminase-like"/>
</dbReference>
<dbReference type="FunFam" id="3.40.50.1380:FF:000001">
    <property type="entry name" value="Bifunctional purine biosynthesis protein PurH"/>
    <property type="match status" value="1"/>
</dbReference>
<evidence type="ECO:0000256" key="5">
    <source>
        <dbReference type="ARBA" id="ARBA00022755"/>
    </source>
</evidence>
<dbReference type="InterPro" id="IPR002695">
    <property type="entry name" value="PurH-like"/>
</dbReference>
<dbReference type="HAMAP" id="MF_00139">
    <property type="entry name" value="PurH"/>
    <property type="match status" value="1"/>
</dbReference>
<accession>I8UD86</accession>
<dbReference type="GO" id="GO:0004643">
    <property type="term" value="F:phosphoribosylaminoimidazolecarboxamide formyltransferase activity"/>
    <property type="evidence" value="ECO:0007669"/>
    <property type="project" value="UniProtKB-UniRule"/>
</dbReference>
<evidence type="ECO:0000256" key="4">
    <source>
        <dbReference type="ARBA" id="ARBA00022679"/>
    </source>
</evidence>
<dbReference type="GO" id="GO:0005829">
    <property type="term" value="C:cytosol"/>
    <property type="evidence" value="ECO:0007669"/>
    <property type="project" value="TreeGrafter"/>
</dbReference>
<evidence type="ECO:0000256" key="7">
    <source>
        <dbReference type="ARBA" id="ARBA00023268"/>
    </source>
</evidence>
<comment type="pathway">
    <text evidence="1 10">Purine metabolism; IMP biosynthesis via de novo pathway; IMP from 5-formamido-1-(5-phospho-D-ribosyl)imidazole-4-carboxamide: step 1/1.</text>
</comment>
<dbReference type="SUPFAM" id="SSF53927">
    <property type="entry name" value="Cytidine deaminase-like"/>
    <property type="match status" value="1"/>
</dbReference>
<name>I8UD86_9BACL</name>
<dbReference type="PIRSF" id="PIRSF000414">
    <property type="entry name" value="AICARFT_IMPCHas"/>
    <property type="match status" value="1"/>
</dbReference>
<dbReference type="GO" id="GO:0003937">
    <property type="term" value="F:IMP cyclohydrolase activity"/>
    <property type="evidence" value="ECO:0007669"/>
    <property type="project" value="UniProtKB-UniRule"/>
</dbReference>
<dbReference type="SMART" id="SM00851">
    <property type="entry name" value="MGS"/>
    <property type="match status" value="1"/>
</dbReference>
<reference evidence="12 13" key="1">
    <citation type="journal article" date="2012" name="J. Bacteriol.">
        <title>Genome of Bacillus macauensis ZFHKF-1, a Long-Chain-Forming Bacterium.</title>
        <authorList>
            <person name="Cai L."/>
            <person name="Zhang T."/>
        </authorList>
    </citation>
    <scope>NUCLEOTIDE SEQUENCE [LARGE SCALE GENOMIC DNA]</scope>
    <source>
        <strain evidence="12 13">ZFHKF-1</strain>
    </source>
</reference>
<gene>
    <name evidence="10 12" type="primary">purH</name>
    <name evidence="12" type="ORF">A374_13095</name>
</gene>
<dbReference type="FunFam" id="3.40.140.20:FF:000002">
    <property type="entry name" value="Bifunctional purine biosynthesis protein PurH"/>
    <property type="match status" value="1"/>
</dbReference>
<dbReference type="SUPFAM" id="SSF52335">
    <property type="entry name" value="Methylglyoxal synthase-like"/>
    <property type="match status" value="1"/>
</dbReference>
<dbReference type="EMBL" id="AKKV01000029">
    <property type="protein sequence ID" value="EIT84890.1"/>
    <property type="molecule type" value="Genomic_DNA"/>
</dbReference>
<evidence type="ECO:0000259" key="11">
    <source>
        <dbReference type="PROSITE" id="PS51855"/>
    </source>
</evidence>
<comment type="catalytic activity">
    <reaction evidence="9 10">
        <text>IMP + H2O = 5-formamido-1-(5-phospho-D-ribosyl)imidazole-4-carboxamide</text>
        <dbReference type="Rhea" id="RHEA:18445"/>
        <dbReference type="ChEBI" id="CHEBI:15377"/>
        <dbReference type="ChEBI" id="CHEBI:58053"/>
        <dbReference type="ChEBI" id="CHEBI:58467"/>
        <dbReference type="EC" id="3.5.4.10"/>
    </reaction>
</comment>
<keyword evidence="5 10" id="KW-0658">Purine biosynthesis</keyword>
<evidence type="ECO:0000313" key="13">
    <source>
        <dbReference type="Proteomes" id="UP000004080"/>
    </source>
</evidence>
<evidence type="ECO:0000256" key="8">
    <source>
        <dbReference type="ARBA" id="ARBA00050488"/>
    </source>
</evidence>
<protein>
    <recommendedName>
        <fullName evidence="10">Bifunctional purine biosynthesis protein PurH</fullName>
    </recommendedName>
    <domain>
        <recommendedName>
            <fullName evidence="10">Phosphoribosylaminoimidazolecarboxamide formyltransferase</fullName>
            <ecNumber evidence="10">2.1.2.3</ecNumber>
        </recommendedName>
        <alternativeName>
            <fullName evidence="10">AICAR transformylase</fullName>
        </alternativeName>
    </domain>
    <domain>
        <recommendedName>
            <fullName evidence="10">IMP cyclohydrolase</fullName>
            <ecNumber evidence="10">3.5.4.10</ecNumber>
        </recommendedName>
        <alternativeName>
            <fullName evidence="10">ATIC</fullName>
        </alternativeName>
        <alternativeName>
            <fullName evidence="10">IMP synthase</fullName>
        </alternativeName>
        <alternativeName>
            <fullName evidence="10">Inosinicase</fullName>
        </alternativeName>
    </domain>
</protein>
<dbReference type="Pfam" id="PF01808">
    <property type="entry name" value="AICARFT_IMPCHas"/>
    <property type="match status" value="1"/>
</dbReference>
<dbReference type="Gene3D" id="3.40.50.1380">
    <property type="entry name" value="Methylglyoxal synthase-like domain"/>
    <property type="match status" value="1"/>
</dbReference>
<dbReference type="PANTHER" id="PTHR11692">
    <property type="entry name" value="BIFUNCTIONAL PURINE BIOSYNTHESIS PROTEIN PURH"/>
    <property type="match status" value="1"/>
</dbReference>
<dbReference type="PANTHER" id="PTHR11692:SF0">
    <property type="entry name" value="BIFUNCTIONAL PURINE BIOSYNTHESIS PROTEIN ATIC"/>
    <property type="match status" value="1"/>
</dbReference>
<comment type="caution">
    <text evidence="12">The sequence shown here is derived from an EMBL/GenBank/DDBJ whole genome shotgun (WGS) entry which is preliminary data.</text>
</comment>
<evidence type="ECO:0000256" key="9">
    <source>
        <dbReference type="ARBA" id="ARBA00050687"/>
    </source>
</evidence>
<dbReference type="PATRIC" id="fig|1196324.3.peg.2674"/>
<keyword evidence="6 10" id="KW-0378">Hydrolase</keyword>
<dbReference type="Pfam" id="PF02142">
    <property type="entry name" value="MGS"/>
    <property type="match status" value="1"/>
</dbReference>
<dbReference type="STRING" id="1196324.A374_13095"/>
<proteinExistence type="inferred from homology"/>
<dbReference type="SMART" id="SM00798">
    <property type="entry name" value="AICARFT_IMPCHas"/>
    <property type="match status" value="1"/>
</dbReference>
<dbReference type="PROSITE" id="PS51855">
    <property type="entry name" value="MGS"/>
    <property type="match status" value="1"/>
</dbReference>
<dbReference type="RefSeq" id="WP_007202697.1">
    <property type="nucleotide sequence ID" value="NZ_AKKV01000029.1"/>
</dbReference>
<dbReference type="EC" id="3.5.4.10" evidence="10"/>
<dbReference type="NCBIfam" id="TIGR00355">
    <property type="entry name" value="purH"/>
    <property type="match status" value="1"/>
</dbReference>
<dbReference type="InterPro" id="IPR011607">
    <property type="entry name" value="MGS-like_dom"/>
</dbReference>
<dbReference type="eggNOG" id="COG0138">
    <property type="taxonomic scope" value="Bacteria"/>
</dbReference>
<comment type="similarity">
    <text evidence="3 10">Belongs to the PurH family.</text>
</comment>
<dbReference type="AlphaFoldDB" id="I8UD86"/>
<evidence type="ECO:0000256" key="10">
    <source>
        <dbReference type="HAMAP-Rule" id="MF_00139"/>
    </source>
</evidence>
<dbReference type="Proteomes" id="UP000004080">
    <property type="component" value="Unassembled WGS sequence"/>
</dbReference>
<keyword evidence="4 10" id="KW-0808">Transferase</keyword>
<dbReference type="Gene3D" id="3.40.140.20">
    <property type="match status" value="2"/>
</dbReference>
<dbReference type="InterPro" id="IPR024051">
    <property type="entry name" value="AICAR_Tfase_dup_dom_sf"/>
</dbReference>
<dbReference type="EC" id="2.1.2.3" evidence="10"/>
<comment type="domain">
    <text evidence="10">The IMP cyclohydrolase activity resides in the N-terminal region.</text>
</comment>
<evidence type="ECO:0000256" key="2">
    <source>
        <dbReference type="ARBA" id="ARBA00004954"/>
    </source>
</evidence>
<keyword evidence="7 10" id="KW-0511">Multifunctional enzyme</keyword>
<dbReference type="UniPathway" id="UPA00074">
    <property type="reaction ID" value="UER00133"/>
</dbReference>